<accession>A0ABV4TUQ5</accession>
<keyword evidence="4" id="KW-1185">Reference proteome</keyword>
<keyword evidence="1" id="KW-0175">Coiled coil</keyword>
<dbReference type="EMBL" id="JBGUAW010000005">
    <property type="protein sequence ID" value="MFA9461007.1"/>
    <property type="molecule type" value="Genomic_DNA"/>
</dbReference>
<gene>
    <name evidence="3" type="ORF">ACERLL_09235</name>
</gene>
<dbReference type="Pfam" id="PF13558">
    <property type="entry name" value="SbcC_Walker_B"/>
    <property type="match status" value="1"/>
</dbReference>
<feature type="compositionally biased region" description="Low complexity" evidence="2">
    <location>
        <begin position="1186"/>
        <end position="1195"/>
    </location>
</feature>
<organism evidence="3 4">
    <name type="scientific">Thiohalorhabdus methylotrophus</name>
    <dbReference type="NCBI Taxonomy" id="3242694"/>
    <lineage>
        <taxon>Bacteria</taxon>
        <taxon>Pseudomonadati</taxon>
        <taxon>Pseudomonadota</taxon>
        <taxon>Gammaproteobacteria</taxon>
        <taxon>Thiohalorhabdales</taxon>
        <taxon>Thiohalorhabdaceae</taxon>
        <taxon>Thiohalorhabdus</taxon>
    </lineage>
</organism>
<feature type="compositionally biased region" description="Basic and acidic residues" evidence="2">
    <location>
        <begin position="809"/>
        <end position="826"/>
    </location>
</feature>
<evidence type="ECO:0000256" key="2">
    <source>
        <dbReference type="SAM" id="MobiDB-lite"/>
    </source>
</evidence>
<evidence type="ECO:0000313" key="4">
    <source>
        <dbReference type="Proteomes" id="UP001575181"/>
    </source>
</evidence>
<feature type="coiled-coil region" evidence="1">
    <location>
        <begin position="433"/>
        <end position="478"/>
    </location>
</feature>
<proteinExistence type="predicted"/>
<feature type="compositionally biased region" description="Gly residues" evidence="2">
    <location>
        <begin position="1176"/>
        <end position="1185"/>
    </location>
</feature>
<dbReference type="Proteomes" id="UP001575181">
    <property type="component" value="Unassembled WGS sequence"/>
</dbReference>
<reference evidence="3 4" key="1">
    <citation type="submission" date="2024-08" db="EMBL/GenBank/DDBJ databases">
        <title>Whole-genome sequencing of halo(alkali)philic microorganisms from hypersaline lakes.</title>
        <authorList>
            <person name="Sorokin D.Y."/>
            <person name="Merkel A.Y."/>
            <person name="Messina E."/>
            <person name="Yakimov M."/>
        </authorList>
    </citation>
    <scope>NUCLEOTIDE SEQUENCE [LARGE SCALE GENOMIC DNA]</scope>
    <source>
        <strain evidence="3 4">Cl-TMA</strain>
    </source>
</reference>
<protein>
    <submittedName>
        <fullName evidence="3">SbcC/MukB-like Walker B domain-containing protein</fullName>
    </submittedName>
</protein>
<feature type="compositionally biased region" description="Polar residues" evidence="2">
    <location>
        <begin position="729"/>
        <end position="746"/>
    </location>
</feature>
<comment type="caution">
    <text evidence="3">The sequence shown here is derived from an EMBL/GenBank/DDBJ whole genome shotgun (WGS) entry which is preliminary data.</text>
</comment>
<dbReference type="PANTHER" id="PTHR32182:SF0">
    <property type="entry name" value="DNA REPLICATION AND REPAIR PROTEIN RECF"/>
    <property type="match status" value="1"/>
</dbReference>
<dbReference type="RefSeq" id="WP_373655786.1">
    <property type="nucleotide sequence ID" value="NZ_JBGUAW010000005.1"/>
</dbReference>
<name>A0ABV4TUQ5_9GAMM</name>
<dbReference type="PANTHER" id="PTHR32182">
    <property type="entry name" value="DNA REPLICATION AND REPAIR PROTEIN RECF"/>
    <property type="match status" value="1"/>
</dbReference>
<feature type="region of interest" description="Disordered" evidence="2">
    <location>
        <begin position="794"/>
        <end position="826"/>
    </location>
</feature>
<evidence type="ECO:0000256" key="1">
    <source>
        <dbReference type="SAM" id="Coils"/>
    </source>
</evidence>
<feature type="coiled-coil region" evidence="1">
    <location>
        <begin position="298"/>
        <end position="365"/>
    </location>
</feature>
<dbReference type="Pfam" id="PF13555">
    <property type="entry name" value="AAA_29"/>
    <property type="match status" value="1"/>
</dbReference>
<dbReference type="SUPFAM" id="SSF52540">
    <property type="entry name" value="P-loop containing nucleoside triphosphate hydrolases"/>
    <property type="match status" value="2"/>
</dbReference>
<evidence type="ECO:0000313" key="3">
    <source>
        <dbReference type="EMBL" id="MFA9461007.1"/>
    </source>
</evidence>
<dbReference type="Gene3D" id="3.40.50.300">
    <property type="entry name" value="P-loop containing nucleotide triphosphate hydrolases"/>
    <property type="match status" value="2"/>
</dbReference>
<sequence length="1195" mass="136573">MQTLTSILLINWYRFDVQEFELRGHTAIVGPNGAGKSSILDAIQTVLLGYNKHHVQFNAGADNEGGRSRRDHQRSLRAYCLGEIRDPDNPDKLQATSQPRKEAYTYLVLVYEDQNGKPTTVGMHIHASQSSSDAPIRARFVVPGYRATRDDFLEEVNGSLRPLPWERVQPHLQAQNYHFVNEKDHPVRFVRQTSRYLNNRPEERYDPEWFARNFKSALAFEPIRDVSQFVRRYLLEPNPVDIQELQESLGRYWEIYQKMQGVKDRIESLEGIAKTYREARDYEQRAANYRIAGVEAYIRNLENQLAPLEEALGNVEDQLEALRKEEGRLEEQQGQIGKEIEGLRHQMAQTEAASERERLEALQSREQDRINGITGWLHEFHKSLLPVNRLVRQEPILPRALLSGLHQTQEILPAEGLLQDAWPEDPEIVIARLEALTEAMAQGREEIGEANDTTIARRRALEEEGEDLKRRIKRLEEGKSDLDPATIRMMDRLEAEGISAEPLCDLVDVTDEDWRNAIETFLGGAREILVVPPEQAEAAVEVYRNSDIYGVRVANTHLLQGKANKDVRGSLAEVVEAEDPNAWAVIVSRLGHVMRVSTSQELRDHWTAMTVDGMMSINGEFTRRRPVPHKLGASRDHQLQDLRTDFQQKAEAVEKARREEDVYTAVLDDLRILQDAIDRRTELRERVKEWREAQAEIDRLEEQKKLLDTGEYDRLAKMVEERETKRSEIQSLLSQNRSHQGEYNTSRGEYKGQIRDLEARIKQERGNLENFFQHPLVDRNTSLEVLEKLEGECSSEDGKVDYEQAQNTAERRSKENQGKARGNRERGTGWLGAFEALKEHIARFSGEDDSYYRERLDFVVLADPENTNFLETAEGAQGLLKQDAEYLRSTEMAKYTKKAEEALQTAQATFQHDFIGKIQDNLEKMKGRLRELNRTLEDRPFHGRYYTFRSQKSNDPDCRAVLKLVDSWTPEMADMSKTSLFDPAQVGDAQTQEALQRVREILEGTDGDQSELLKKIQDYRQYYQFDIDIEDPDGTREPLSRRLGAGSGGEHQVPFYVAIGSALASAYQIHETPDGWDAGLRLAVFDEAFNKLDPMNAMNAMSFFDGIGLQVILAAPMGTENYLEGDLDTVIYVRKDSRDVVSIDHQHMTEDGQNLLRGDVPITPTEIRRRQQSAQGGAGEHGSGGESAHQTLTEG</sequence>
<feature type="region of interest" description="Disordered" evidence="2">
    <location>
        <begin position="726"/>
        <end position="746"/>
    </location>
</feature>
<feature type="region of interest" description="Disordered" evidence="2">
    <location>
        <begin position="1168"/>
        <end position="1195"/>
    </location>
</feature>
<dbReference type="InterPro" id="IPR027417">
    <property type="entry name" value="P-loop_NTPase"/>
</dbReference>